<accession>A0A939K468</accession>
<reference evidence="1" key="1">
    <citation type="submission" date="2021-03" db="EMBL/GenBank/DDBJ databases">
        <title>Fibrella sp. HMF5335 genome sequencing and assembly.</title>
        <authorList>
            <person name="Kang H."/>
            <person name="Kim H."/>
            <person name="Bae S."/>
            <person name="Joh K."/>
        </authorList>
    </citation>
    <scope>NUCLEOTIDE SEQUENCE</scope>
    <source>
        <strain evidence="1">HMF5335</strain>
    </source>
</reference>
<proteinExistence type="predicted"/>
<protein>
    <submittedName>
        <fullName evidence="1">Uncharacterized protein</fullName>
    </submittedName>
</protein>
<sequence length="300" mass="34853">MAKKPKQKFRGIGVKHFLNTKLKPKIIITDSEQKESYPLYVQITAQGQNTRIRSLLGSYVSVNEFASYQEKYAADLAKEASIIRYQLFQIASESGEFDLRWSYAPLGSSYGSTQYQFDLFVNSALQSRVDRLLQQFVDNTLIPLERIWHRAQYNHLPAEKLTDIEFENAIEEYYPDNGFLQSEDIGIHHRINLNGDDDANFFSLLFSNYLPGFGKLRAEFPAEFWDLHSYVNRIKKDQDIHLITIDDWFSGEFDRLFMATWKDEGALKAIHEGFDTLRSGMHSDYQQFLKTHDPATHVPL</sequence>
<dbReference type="Proteomes" id="UP000664034">
    <property type="component" value="Unassembled WGS sequence"/>
</dbReference>
<evidence type="ECO:0000313" key="2">
    <source>
        <dbReference type="Proteomes" id="UP000664034"/>
    </source>
</evidence>
<dbReference type="EMBL" id="JAFMYV010000001">
    <property type="protein sequence ID" value="MBO0935080.1"/>
    <property type="molecule type" value="Genomic_DNA"/>
</dbReference>
<dbReference type="AlphaFoldDB" id="A0A939K468"/>
<name>A0A939K468_9BACT</name>
<gene>
    <name evidence="1" type="ORF">J2I47_00840</name>
</gene>
<comment type="caution">
    <text evidence="1">The sequence shown here is derived from an EMBL/GenBank/DDBJ whole genome shotgun (WGS) entry which is preliminary data.</text>
</comment>
<dbReference type="RefSeq" id="WP_207362651.1">
    <property type="nucleotide sequence ID" value="NZ_JAFMYV010000001.1"/>
</dbReference>
<evidence type="ECO:0000313" key="1">
    <source>
        <dbReference type="EMBL" id="MBO0935080.1"/>
    </source>
</evidence>
<keyword evidence="2" id="KW-1185">Reference proteome</keyword>
<organism evidence="1 2">
    <name type="scientific">Fibrella rubiginis</name>
    <dbReference type="NCBI Taxonomy" id="2817060"/>
    <lineage>
        <taxon>Bacteria</taxon>
        <taxon>Pseudomonadati</taxon>
        <taxon>Bacteroidota</taxon>
        <taxon>Cytophagia</taxon>
        <taxon>Cytophagales</taxon>
        <taxon>Spirosomataceae</taxon>
        <taxon>Fibrella</taxon>
    </lineage>
</organism>